<gene>
    <name evidence="2" type="ORF">CGL56_06005</name>
</gene>
<dbReference type="Proteomes" id="UP000226437">
    <property type="component" value="Unassembled WGS sequence"/>
</dbReference>
<accession>A0A2G0CGB6</accession>
<dbReference type="OrthoDB" id="663485at2"/>
<feature type="signal peptide" evidence="1">
    <location>
        <begin position="1"/>
        <end position="19"/>
    </location>
</feature>
<keyword evidence="3" id="KW-1185">Reference proteome</keyword>
<reference evidence="2 3" key="1">
    <citation type="submission" date="2017-10" db="EMBL/GenBank/DDBJ databases">
        <title>The draft genome sequence of Lewinella marina KCTC 32374.</title>
        <authorList>
            <person name="Wang K."/>
        </authorList>
    </citation>
    <scope>NUCLEOTIDE SEQUENCE [LARGE SCALE GENOMIC DNA]</scope>
    <source>
        <strain evidence="2 3">MKG-38</strain>
    </source>
</reference>
<keyword evidence="1" id="KW-0732">Signal</keyword>
<dbReference type="AlphaFoldDB" id="A0A2G0CGB6"/>
<sequence length="324" mass="34450">MKHFLLTALVLGYLTSLDAQCVITTSSSSGANFCSNPNCNTTYQNSGGSLTGNISVIINGNGTFTFPTQCGNSSLSLGAVNLTVGANERVTISTVVGSQLVGLMLNEEAKNFTLTGQATNSQIIFRGIVYTNNTGTNNFADAQAAIRAEAQALPVNLYYWDARINSGKVVLSWATTLETDNDYFLIEHSTDGRAFTEIARIDGQGSSETIAEYSFVDTDPAAGLNLYRLSQVDYDGTRTDFTVRSANLGEITTLSALYPNPARAGQRVSVLAPEGVSELSLYSVTGHLVQRYPAANGGIDLDPALPAGVYLLRAGSVNTRLLVR</sequence>
<protein>
    <recommendedName>
        <fullName evidence="4">Secretion system C-terminal sorting domain-containing protein</fullName>
    </recommendedName>
</protein>
<dbReference type="EMBL" id="PDLO01000002">
    <property type="protein sequence ID" value="PHK99013.1"/>
    <property type="molecule type" value="Genomic_DNA"/>
</dbReference>
<name>A0A2G0CGB6_9BACT</name>
<proteinExistence type="predicted"/>
<evidence type="ECO:0000256" key="1">
    <source>
        <dbReference type="SAM" id="SignalP"/>
    </source>
</evidence>
<evidence type="ECO:0008006" key="4">
    <source>
        <dbReference type="Google" id="ProtNLM"/>
    </source>
</evidence>
<dbReference type="NCBIfam" id="TIGR04183">
    <property type="entry name" value="Por_Secre_tail"/>
    <property type="match status" value="1"/>
</dbReference>
<comment type="caution">
    <text evidence="2">The sequence shown here is derived from an EMBL/GenBank/DDBJ whole genome shotgun (WGS) entry which is preliminary data.</text>
</comment>
<dbReference type="InterPro" id="IPR026444">
    <property type="entry name" value="Secre_tail"/>
</dbReference>
<organism evidence="2 3">
    <name type="scientific">Neolewinella marina</name>
    <dbReference type="NCBI Taxonomy" id="438751"/>
    <lineage>
        <taxon>Bacteria</taxon>
        <taxon>Pseudomonadati</taxon>
        <taxon>Bacteroidota</taxon>
        <taxon>Saprospiria</taxon>
        <taxon>Saprospirales</taxon>
        <taxon>Lewinellaceae</taxon>
        <taxon>Neolewinella</taxon>
    </lineage>
</organism>
<evidence type="ECO:0000313" key="2">
    <source>
        <dbReference type="EMBL" id="PHK99013.1"/>
    </source>
</evidence>
<feature type="chain" id="PRO_5013941344" description="Secretion system C-terminal sorting domain-containing protein" evidence="1">
    <location>
        <begin position="20"/>
        <end position="324"/>
    </location>
</feature>
<dbReference type="RefSeq" id="WP_099105630.1">
    <property type="nucleotide sequence ID" value="NZ_JAATJF010000002.1"/>
</dbReference>
<evidence type="ECO:0000313" key="3">
    <source>
        <dbReference type="Proteomes" id="UP000226437"/>
    </source>
</evidence>